<feature type="transmembrane region" description="Helical" evidence="8">
    <location>
        <begin position="160"/>
        <end position="181"/>
    </location>
</feature>
<evidence type="ECO:0000313" key="10">
    <source>
        <dbReference type="EMBL" id="ELU10787.1"/>
    </source>
</evidence>
<proteinExistence type="predicted"/>
<dbReference type="AlphaFoldDB" id="R7UWZ4"/>
<evidence type="ECO:0000256" key="6">
    <source>
        <dbReference type="ARBA" id="ARBA00023136"/>
    </source>
</evidence>
<dbReference type="PANTHER" id="PTHR35578">
    <property type="entry name" value="PROLINE-RICH TRANSMEMBRANE PROTEIN 4-RELATED"/>
    <property type="match status" value="1"/>
</dbReference>
<feature type="transmembrane region" description="Helical" evidence="8">
    <location>
        <begin position="187"/>
        <end position="211"/>
    </location>
</feature>
<dbReference type="OMA" id="RAVHITY"/>
<reference evidence="11" key="3">
    <citation type="submission" date="2015-06" db="UniProtKB">
        <authorList>
            <consortium name="EnsemblMetazoa"/>
        </authorList>
    </citation>
    <scope>IDENTIFICATION</scope>
</reference>
<evidence type="ECO:0000313" key="12">
    <source>
        <dbReference type="Proteomes" id="UP000014760"/>
    </source>
</evidence>
<dbReference type="EMBL" id="KB297234">
    <property type="protein sequence ID" value="ELU10787.1"/>
    <property type="molecule type" value="Genomic_DNA"/>
</dbReference>
<name>R7UWZ4_CAPTE</name>
<dbReference type="EMBL" id="AMQN01000909">
    <property type="status" value="NOT_ANNOTATED_CDS"/>
    <property type="molecule type" value="Genomic_DNA"/>
</dbReference>
<evidence type="ECO:0000259" key="9">
    <source>
        <dbReference type="Pfam" id="PF25987"/>
    </source>
</evidence>
<keyword evidence="12" id="KW-1185">Reference proteome</keyword>
<dbReference type="InterPro" id="IPR052836">
    <property type="entry name" value="PRRT_domain-containing"/>
</dbReference>
<comment type="subcellular location">
    <subcellularLocation>
        <location evidence="1">Membrane</location>
        <topology evidence="1">Multi-pass membrane protein</topology>
    </subcellularLocation>
</comment>
<evidence type="ECO:0000256" key="8">
    <source>
        <dbReference type="SAM" id="Phobius"/>
    </source>
</evidence>
<dbReference type="OrthoDB" id="10066605at2759"/>
<keyword evidence="2" id="KW-0597">Phosphoprotein</keyword>
<gene>
    <name evidence="10" type="ORF">CAPTEDRAFT_223629</name>
</gene>
<evidence type="ECO:0000256" key="4">
    <source>
        <dbReference type="ARBA" id="ARBA00022729"/>
    </source>
</evidence>
<feature type="transmembrane region" description="Helical" evidence="8">
    <location>
        <begin position="77"/>
        <end position="107"/>
    </location>
</feature>
<reference evidence="10 12" key="2">
    <citation type="journal article" date="2013" name="Nature">
        <title>Insights into bilaterian evolution from three spiralian genomes.</title>
        <authorList>
            <person name="Simakov O."/>
            <person name="Marletaz F."/>
            <person name="Cho S.J."/>
            <person name="Edsinger-Gonzales E."/>
            <person name="Havlak P."/>
            <person name="Hellsten U."/>
            <person name="Kuo D.H."/>
            <person name="Larsson T."/>
            <person name="Lv J."/>
            <person name="Arendt D."/>
            <person name="Savage R."/>
            <person name="Osoegawa K."/>
            <person name="de Jong P."/>
            <person name="Grimwood J."/>
            <person name="Chapman J.A."/>
            <person name="Shapiro H."/>
            <person name="Aerts A."/>
            <person name="Otillar R.P."/>
            <person name="Terry A.Y."/>
            <person name="Boore J.L."/>
            <person name="Grigoriev I.V."/>
            <person name="Lindberg D.R."/>
            <person name="Seaver E.C."/>
            <person name="Weisblat D.A."/>
            <person name="Putnam N.H."/>
            <person name="Rokhsar D.S."/>
        </authorList>
    </citation>
    <scope>NUCLEOTIDE SEQUENCE</scope>
    <source>
        <strain evidence="10 12">I ESC-2004</strain>
    </source>
</reference>
<dbReference type="Proteomes" id="UP000014760">
    <property type="component" value="Unassembled WGS sequence"/>
</dbReference>
<accession>R7UWZ4</accession>
<dbReference type="InterPro" id="IPR059081">
    <property type="entry name" value="PRRT3-4"/>
</dbReference>
<evidence type="ECO:0000256" key="7">
    <source>
        <dbReference type="SAM" id="MobiDB-lite"/>
    </source>
</evidence>
<feature type="transmembrane region" description="Helical" evidence="8">
    <location>
        <begin position="42"/>
        <end position="65"/>
    </location>
</feature>
<dbReference type="EnsemblMetazoa" id="CapteT223629">
    <property type="protein sequence ID" value="CapteP223629"/>
    <property type="gene ID" value="CapteG223629"/>
</dbReference>
<evidence type="ECO:0000256" key="5">
    <source>
        <dbReference type="ARBA" id="ARBA00022989"/>
    </source>
</evidence>
<feature type="region of interest" description="Disordered" evidence="7">
    <location>
        <begin position="407"/>
        <end position="429"/>
    </location>
</feature>
<keyword evidence="5 8" id="KW-1133">Transmembrane helix</keyword>
<keyword evidence="6 8" id="KW-0472">Membrane</keyword>
<keyword evidence="4" id="KW-0732">Signal</keyword>
<evidence type="ECO:0000256" key="3">
    <source>
        <dbReference type="ARBA" id="ARBA00022692"/>
    </source>
</evidence>
<feature type="domain" description="Proline-rich transmembrane protein 3/4" evidence="9">
    <location>
        <begin position="492"/>
        <end position="556"/>
    </location>
</feature>
<evidence type="ECO:0000313" key="11">
    <source>
        <dbReference type="EnsemblMetazoa" id="CapteP223629"/>
    </source>
</evidence>
<dbReference type="Pfam" id="PF25987">
    <property type="entry name" value="PRRT3"/>
    <property type="match status" value="1"/>
</dbReference>
<evidence type="ECO:0000256" key="2">
    <source>
        <dbReference type="ARBA" id="ARBA00022553"/>
    </source>
</evidence>
<dbReference type="PANTHER" id="PTHR35578:SF6">
    <property type="entry name" value="PROLINE-RICH TRANSMEMBRANE PROTEIN 4"/>
    <property type="match status" value="1"/>
</dbReference>
<sequence length="601" mass="67475">MNDDLNESRRVLWTEQDWFVFDGVWPSPDVAEQAGPGWWTTWMVYSVSAAGIFVLHSCGVLVLLLPHQCLVDRRKRMPALLLAVHLCLLPFGVLSSLCVIIPTLLRVSQPDSDTIRTLAKCVRPLDYIARVCLMAAYAFLLNIILKVARVNVGPKRLQNSLLLGAGFVVMSILYISVHFVIDKRTHLKYLILLPQLINVIAALSCCLVFIYKGFKIAQFMVDTNAMFYEIIAYEKLKREILERGSRRDLALCRLRRLTWHSEHDPSGYEALSTAQLAKRESVSSISDTVPGQRCHKDCLSGCGRLEQRIARPFCTAHQRSEQMASDKKARPLDLHCAGDSSHFSSSLEALTETPTTVVLSMEEALGADDDAEAGREWRTDCLASHLNKPIASLQQGDEGAELVRLHGGSGDRIREQDSKRPLFRSPTDQRECLPRDAVDRGYMADSELSSPSGSPSRPPAVVAPPSHIRAGVHEFPQQWLGLKKIKQGRLLSRILKSTYFSTLFLFIGSVFRLYDMFGVYGVLGNDEYVSPWPWLIFQTCDRICELVVGCTLLHSLLRLRKPPSNMHCICCCPRKDFQGRSWTREQLACADNQSQVAVTPC</sequence>
<feature type="transmembrane region" description="Helical" evidence="8">
    <location>
        <begin position="127"/>
        <end position="148"/>
    </location>
</feature>
<keyword evidence="3 8" id="KW-0812">Transmembrane</keyword>
<dbReference type="HOGENOM" id="CLU_454355_0_0_1"/>
<feature type="transmembrane region" description="Helical" evidence="8">
    <location>
        <begin position="494"/>
        <end position="514"/>
    </location>
</feature>
<evidence type="ECO:0000256" key="1">
    <source>
        <dbReference type="ARBA" id="ARBA00004141"/>
    </source>
</evidence>
<organism evidence="10">
    <name type="scientific">Capitella teleta</name>
    <name type="common">Polychaete worm</name>
    <dbReference type="NCBI Taxonomy" id="283909"/>
    <lineage>
        <taxon>Eukaryota</taxon>
        <taxon>Metazoa</taxon>
        <taxon>Spiralia</taxon>
        <taxon>Lophotrochozoa</taxon>
        <taxon>Annelida</taxon>
        <taxon>Polychaeta</taxon>
        <taxon>Sedentaria</taxon>
        <taxon>Scolecida</taxon>
        <taxon>Capitellidae</taxon>
        <taxon>Capitella</taxon>
    </lineage>
</organism>
<feature type="region of interest" description="Disordered" evidence="7">
    <location>
        <begin position="444"/>
        <end position="463"/>
    </location>
</feature>
<reference evidence="12" key="1">
    <citation type="submission" date="2012-12" db="EMBL/GenBank/DDBJ databases">
        <authorList>
            <person name="Hellsten U."/>
            <person name="Grimwood J."/>
            <person name="Chapman J.A."/>
            <person name="Shapiro H."/>
            <person name="Aerts A."/>
            <person name="Otillar R.P."/>
            <person name="Terry A.Y."/>
            <person name="Boore J.L."/>
            <person name="Simakov O."/>
            <person name="Marletaz F."/>
            <person name="Cho S.-J."/>
            <person name="Edsinger-Gonzales E."/>
            <person name="Havlak P."/>
            <person name="Kuo D.-H."/>
            <person name="Larsson T."/>
            <person name="Lv J."/>
            <person name="Arendt D."/>
            <person name="Savage R."/>
            <person name="Osoegawa K."/>
            <person name="de Jong P."/>
            <person name="Lindberg D.R."/>
            <person name="Seaver E.C."/>
            <person name="Weisblat D.A."/>
            <person name="Putnam N.H."/>
            <person name="Grigoriev I.V."/>
            <person name="Rokhsar D.S."/>
        </authorList>
    </citation>
    <scope>NUCLEOTIDE SEQUENCE</scope>
    <source>
        <strain evidence="12">I ESC-2004</strain>
    </source>
</reference>
<protein>
    <recommendedName>
        <fullName evidence="9">Proline-rich transmembrane protein 3/4 domain-containing protein</fullName>
    </recommendedName>
</protein>
<feature type="compositionally biased region" description="Basic and acidic residues" evidence="7">
    <location>
        <begin position="407"/>
        <end position="420"/>
    </location>
</feature>